<protein>
    <submittedName>
        <fullName evidence="1">Uncharacterized protein</fullName>
    </submittedName>
</protein>
<sequence length="157" mass="17822">MAEAMTVDKVDFERTENYGSHMASSGNDSVLNAKIVVSSGKGKKIVEDSSDKEKIAALIRADEGVVLLDFKRRRMVDNQGVEEATIKKKRYNYHRDQVIGLKRVSGREEHEGQEIPVSVEFKHHHNQEQLKTIICEASSNKIVPYYLHLVNGFFVHP</sequence>
<dbReference type="AlphaFoldDB" id="A0AAV8SDH7"/>
<accession>A0AAV8SDH7</accession>
<reference evidence="1 2" key="1">
    <citation type="submission" date="2021-09" db="EMBL/GenBank/DDBJ databases">
        <title>Genomic insights and catalytic innovation underlie evolution of tropane alkaloids biosynthesis.</title>
        <authorList>
            <person name="Wang Y.-J."/>
            <person name="Tian T."/>
            <person name="Huang J.-P."/>
            <person name="Huang S.-X."/>
        </authorList>
    </citation>
    <scope>NUCLEOTIDE SEQUENCE [LARGE SCALE GENOMIC DNA]</scope>
    <source>
        <strain evidence="1">KIB-2018</strain>
        <tissue evidence="1">Leaf</tissue>
    </source>
</reference>
<proteinExistence type="predicted"/>
<evidence type="ECO:0000313" key="1">
    <source>
        <dbReference type="EMBL" id="KAJ8750262.1"/>
    </source>
</evidence>
<dbReference type="Proteomes" id="UP001159364">
    <property type="component" value="Linkage Group LG11"/>
</dbReference>
<keyword evidence="2" id="KW-1185">Reference proteome</keyword>
<name>A0AAV8SDH7_9ROSI</name>
<organism evidence="1 2">
    <name type="scientific">Erythroxylum novogranatense</name>
    <dbReference type="NCBI Taxonomy" id="1862640"/>
    <lineage>
        <taxon>Eukaryota</taxon>
        <taxon>Viridiplantae</taxon>
        <taxon>Streptophyta</taxon>
        <taxon>Embryophyta</taxon>
        <taxon>Tracheophyta</taxon>
        <taxon>Spermatophyta</taxon>
        <taxon>Magnoliopsida</taxon>
        <taxon>eudicotyledons</taxon>
        <taxon>Gunneridae</taxon>
        <taxon>Pentapetalae</taxon>
        <taxon>rosids</taxon>
        <taxon>fabids</taxon>
        <taxon>Malpighiales</taxon>
        <taxon>Erythroxylaceae</taxon>
        <taxon>Erythroxylum</taxon>
    </lineage>
</organism>
<evidence type="ECO:0000313" key="2">
    <source>
        <dbReference type="Proteomes" id="UP001159364"/>
    </source>
</evidence>
<gene>
    <name evidence="1" type="ORF">K2173_014177</name>
</gene>
<comment type="caution">
    <text evidence="1">The sequence shown here is derived from an EMBL/GenBank/DDBJ whole genome shotgun (WGS) entry which is preliminary data.</text>
</comment>
<dbReference type="EMBL" id="JAIWQS010000011">
    <property type="protein sequence ID" value="KAJ8750262.1"/>
    <property type="molecule type" value="Genomic_DNA"/>
</dbReference>